<protein>
    <recommendedName>
        <fullName evidence="3">Phage protein</fullName>
    </recommendedName>
</protein>
<comment type="caution">
    <text evidence="1">The sequence shown here is derived from an EMBL/GenBank/DDBJ whole genome shotgun (WGS) entry which is preliminary data.</text>
</comment>
<gene>
    <name evidence="1" type="ORF">ACE5LO_11880</name>
</gene>
<accession>A0ABV5C154</accession>
<dbReference type="EMBL" id="JBHIRY010000009">
    <property type="protein sequence ID" value="MFB5761090.1"/>
    <property type="molecule type" value="Genomic_DNA"/>
</dbReference>
<keyword evidence="2" id="KW-1185">Reference proteome</keyword>
<evidence type="ECO:0000313" key="1">
    <source>
        <dbReference type="EMBL" id="MFB5761090.1"/>
    </source>
</evidence>
<sequence length="73" mass="7867">MAKIKSTLDIKLDLSKPVEELTQVISAVISTQPARKKEILEGLDLAVGNALADIKFEEGNQEQQNDDGSGKVS</sequence>
<evidence type="ECO:0000313" key="2">
    <source>
        <dbReference type="Proteomes" id="UP001580430"/>
    </source>
</evidence>
<dbReference type="Proteomes" id="UP001580430">
    <property type="component" value="Unassembled WGS sequence"/>
</dbReference>
<name>A0ABV5C154_9BACL</name>
<evidence type="ECO:0008006" key="3">
    <source>
        <dbReference type="Google" id="ProtNLM"/>
    </source>
</evidence>
<dbReference type="RefSeq" id="WP_375520235.1">
    <property type="nucleotide sequence ID" value="NZ_JBHIRY010000009.1"/>
</dbReference>
<proteinExistence type="predicted"/>
<reference evidence="1 2" key="1">
    <citation type="submission" date="2024-09" db="EMBL/GenBank/DDBJ databases">
        <title>Paenibacillus zeirhizospherea sp. nov., isolated from surface of the maize (Zea mays) roots in a horticulture field, Hungary.</title>
        <authorList>
            <person name="Marton D."/>
            <person name="Farkas M."/>
            <person name="Bedics A."/>
            <person name="Toth E."/>
            <person name="Tancsics A."/>
            <person name="Boka K."/>
            <person name="Marati G."/>
            <person name="Kriszt B."/>
            <person name="Cserhati M."/>
        </authorList>
    </citation>
    <scope>NUCLEOTIDE SEQUENCE [LARGE SCALE GENOMIC DNA]</scope>
    <source>
        <strain evidence="1 2">JCM 18446</strain>
    </source>
</reference>
<organism evidence="1 2">
    <name type="scientific">Paenibacillus medicaginis</name>
    <dbReference type="NCBI Taxonomy" id="1470560"/>
    <lineage>
        <taxon>Bacteria</taxon>
        <taxon>Bacillati</taxon>
        <taxon>Bacillota</taxon>
        <taxon>Bacilli</taxon>
        <taxon>Bacillales</taxon>
        <taxon>Paenibacillaceae</taxon>
        <taxon>Paenibacillus</taxon>
    </lineage>
</organism>